<evidence type="ECO:0000313" key="1">
    <source>
        <dbReference type="EMBL" id="KAI0511456.1"/>
    </source>
</evidence>
<comment type="caution">
    <text evidence="1">The sequence shown here is derived from an EMBL/GenBank/DDBJ whole genome shotgun (WGS) entry which is preliminary data.</text>
</comment>
<organism evidence="1 2">
    <name type="scientific">Dendrobium nobile</name>
    <name type="common">Orchid</name>
    <dbReference type="NCBI Taxonomy" id="94219"/>
    <lineage>
        <taxon>Eukaryota</taxon>
        <taxon>Viridiplantae</taxon>
        <taxon>Streptophyta</taxon>
        <taxon>Embryophyta</taxon>
        <taxon>Tracheophyta</taxon>
        <taxon>Spermatophyta</taxon>
        <taxon>Magnoliopsida</taxon>
        <taxon>Liliopsida</taxon>
        <taxon>Asparagales</taxon>
        <taxon>Orchidaceae</taxon>
        <taxon>Epidendroideae</taxon>
        <taxon>Malaxideae</taxon>
        <taxon>Dendrobiinae</taxon>
        <taxon>Dendrobium</taxon>
    </lineage>
</organism>
<evidence type="ECO:0000313" key="2">
    <source>
        <dbReference type="Proteomes" id="UP000829196"/>
    </source>
</evidence>
<accession>A0A8T3BEL2</accession>
<gene>
    <name evidence="1" type="ORF">KFK09_012086</name>
</gene>
<proteinExistence type="predicted"/>
<dbReference type="EMBL" id="JAGYWB010000009">
    <property type="protein sequence ID" value="KAI0511456.1"/>
    <property type="molecule type" value="Genomic_DNA"/>
</dbReference>
<keyword evidence="2" id="KW-1185">Reference proteome</keyword>
<sequence>MIHSIPKSDEFGAPFARRAKNEASKEARSKRWLYGLTSIYLCCSQDFYSKNPVELVYLSLLTPSHADSFTIEISEFVRVFVIEKREQVRKVAYKLRQFVVQGAKAGL</sequence>
<name>A0A8T3BEL2_DENNO</name>
<dbReference type="AlphaFoldDB" id="A0A8T3BEL2"/>
<reference evidence="1" key="1">
    <citation type="journal article" date="2022" name="Front. Genet.">
        <title>Chromosome-Scale Assembly of the Dendrobium nobile Genome Provides Insights Into the Molecular Mechanism of the Biosynthesis of the Medicinal Active Ingredient of Dendrobium.</title>
        <authorList>
            <person name="Xu Q."/>
            <person name="Niu S.-C."/>
            <person name="Li K.-L."/>
            <person name="Zheng P.-J."/>
            <person name="Zhang X.-J."/>
            <person name="Jia Y."/>
            <person name="Liu Y."/>
            <person name="Niu Y.-X."/>
            <person name="Yu L.-H."/>
            <person name="Chen D.-F."/>
            <person name="Zhang G.-Q."/>
        </authorList>
    </citation>
    <scope>NUCLEOTIDE SEQUENCE</scope>
    <source>
        <tissue evidence="1">Leaf</tissue>
    </source>
</reference>
<dbReference type="Proteomes" id="UP000829196">
    <property type="component" value="Unassembled WGS sequence"/>
</dbReference>
<protein>
    <submittedName>
        <fullName evidence="1">Uncharacterized protein</fullName>
    </submittedName>
</protein>